<comment type="pathway">
    <text evidence="10">Carbohydrate biosynthesis; D-glycero-D-manno-heptose 7-phosphate biosynthesis; D-glycero-alpha-D-manno-heptose 7-phosphate and D-glycero-beta-D-manno-heptose 7-phosphate from sedoheptulose 7-phosphate: step 1/1.</text>
</comment>
<dbReference type="PROSITE" id="PS51464">
    <property type="entry name" value="SIS"/>
    <property type="match status" value="1"/>
</dbReference>
<feature type="binding site" evidence="10">
    <location>
        <begin position="52"/>
        <end position="54"/>
    </location>
    <ligand>
        <name>substrate</name>
    </ligand>
</feature>
<keyword evidence="6 10" id="KW-0479">Metal-binding</keyword>
<proteinExistence type="inferred from homology"/>
<name>A0ABS2BNA7_9NEIS</name>
<dbReference type="CDD" id="cd05006">
    <property type="entry name" value="SIS_GmhA"/>
    <property type="match status" value="1"/>
</dbReference>
<reference evidence="12 13" key="1">
    <citation type="submission" date="2021-01" db="EMBL/GenBank/DDBJ databases">
        <title>Draft Genome Sequence and Polyhydroxyalkanoate Biosynthetic Potential of Jeongeupia naejangsanensis Type Strain DSM 24253.</title>
        <authorList>
            <person name="Turrini P."/>
            <person name="Artuso I."/>
            <person name="Lugli G.A."/>
            <person name="Frangipani E."/>
            <person name="Ventura M."/>
            <person name="Visca P."/>
        </authorList>
    </citation>
    <scope>NUCLEOTIDE SEQUENCE [LARGE SCALE GENOMIC DNA]</scope>
    <source>
        <strain evidence="12 13">DSM 24253</strain>
    </source>
</reference>
<dbReference type="Gene3D" id="3.40.50.10490">
    <property type="entry name" value="Glucose-6-phosphate isomerase like protein, domain 1"/>
    <property type="match status" value="1"/>
</dbReference>
<dbReference type="EC" id="5.3.1.28" evidence="10"/>
<dbReference type="SUPFAM" id="SSF53697">
    <property type="entry name" value="SIS domain"/>
    <property type="match status" value="1"/>
</dbReference>
<keyword evidence="5 10" id="KW-0963">Cytoplasm</keyword>
<evidence type="ECO:0000256" key="9">
    <source>
        <dbReference type="ARBA" id="ARBA00023277"/>
    </source>
</evidence>
<comment type="miscellaneous">
    <text evidence="10">The reaction produces a racemic mixture of D-glycero-alpha-D-manno-heptose 7-phosphate and D-glycero-beta-D-manno-heptose 7-phosphate.</text>
</comment>
<feature type="binding site" evidence="10">
    <location>
        <begin position="119"/>
        <end position="121"/>
    </location>
    <ligand>
        <name>substrate</name>
    </ligand>
</feature>
<comment type="subcellular location">
    <subcellularLocation>
        <location evidence="3 10">Cytoplasm</location>
    </subcellularLocation>
</comment>
<feature type="binding site" evidence="10">
    <location>
        <position position="65"/>
    </location>
    <ligand>
        <name>Zn(2+)</name>
        <dbReference type="ChEBI" id="CHEBI:29105"/>
    </ligand>
</feature>
<keyword evidence="8 10" id="KW-0413">Isomerase</keyword>
<keyword evidence="7 10" id="KW-0862">Zinc</keyword>
<dbReference type="PANTHER" id="PTHR30390:SF7">
    <property type="entry name" value="PHOSPHOHEPTOSE ISOMERASE"/>
    <property type="match status" value="1"/>
</dbReference>
<dbReference type="InterPro" id="IPR001347">
    <property type="entry name" value="SIS_dom"/>
</dbReference>
<dbReference type="Pfam" id="PF13580">
    <property type="entry name" value="SIS_2"/>
    <property type="match status" value="1"/>
</dbReference>
<evidence type="ECO:0000313" key="13">
    <source>
        <dbReference type="Proteomes" id="UP000809431"/>
    </source>
</evidence>
<dbReference type="InterPro" id="IPR050099">
    <property type="entry name" value="SIS_GmhA/DiaA_subfam"/>
</dbReference>
<dbReference type="GO" id="GO:0016853">
    <property type="term" value="F:isomerase activity"/>
    <property type="evidence" value="ECO:0007669"/>
    <property type="project" value="UniProtKB-KW"/>
</dbReference>
<feature type="binding site" evidence="10">
    <location>
        <position position="124"/>
    </location>
    <ligand>
        <name>substrate</name>
    </ligand>
</feature>
<feature type="binding site" evidence="10">
    <location>
        <position position="61"/>
    </location>
    <ligand>
        <name>Zn(2+)</name>
        <dbReference type="ChEBI" id="CHEBI:29105"/>
    </ligand>
</feature>
<accession>A0ABS2BNA7</accession>
<keyword evidence="13" id="KW-1185">Reference proteome</keyword>
<feature type="binding site" evidence="10">
    <location>
        <begin position="93"/>
        <end position="94"/>
    </location>
    <ligand>
        <name>substrate</name>
    </ligand>
</feature>
<comment type="function">
    <text evidence="2 10">Catalyzes the isomerization of sedoheptulose 7-phosphate in D-glycero-D-manno-heptose 7-phosphate.</text>
</comment>
<evidence type="ECO:0000256" key="4">
    <source>
        <dbReference type="ARBA" id="ARBA00009894"/>
    </source>
</evidence>
<dbReference type="EMBL" id="JAESND010000008">
    <property type="protein sequence ID" value="MBM3117105.1"/>
    <property type="molecule type" value="Genomic_DNA"/>
</dbReference>
<evidence type="ECO:0000259" key="11">
    <source>
        <dbReference type="PROSITE" id="PS51464"/>
    </source>
</evidence>
<evidence type="ECO:0000313" key="12">
    <source>
        <dbReference type="EMBL" id="MBM3117105.1"/>
    </source>
</evidence>
<feature type="domain" description="SIS" evidence="11">
    <location>
        <begin position="37"/>
        <end position="196"/>
    </location>
</feature>
<evidence type="ECO:0000256" key="10">
    <source>
        <dbReference type="HAMAP-Rule" id="MF_00067"/>
    </source>
</evidence>
<dbReference type="RefSeq" id="WP_203539332.1">
    <property type="nucleotide sequence ID" value="NZ_JAESND010000008.1"/>
</dbReference>
<comment type="similarity">
    <text evidence="4 10">Belongs to the SIS family. GmhA subfamily.</text>
</comment>
<organism evidence="12 13">
    <name type="scientific">Jeongeupia naejangsanensis</name>
    <dbReference type="NCBI Taxonomy" id="613195"/>
    <lineage>
        <taxon>Bacteria</taxon>
        <taxon>Pseudomonadati</taxon>
        <taxon>Pseudomonadota</taxon>
        <taxon>Betaproteobacteria</taxon>
        <taxon>Neisseriales</taxon>
        <taxon>Chitinibacteraceae</taxon>
        <taxon>Jeongeupia</taxon>
    </lineage>
</organism>
<dbReference type="Proteomes" id="UP000809431">
    <property type="component" value="Unassembled WGS sequence"/>
</dbReference>
<protein>
    <recommendedName>
        <fullName evidence="10">Phosphoheptose isomerase</fullName>
        <ecNumber evidence="10">5.3.1.28</ecNumber>
    </recommendedName>
    <alternativeName>
        <fullName evidence="10">Sedoheptulose 7-phosphate isomerase</fullName>
    </alternativeName>
</protein>
<evidence type="ECO:0000256" key="6">
    <source>
        <dbReference type="ARBA" id="ARBA00022723"/>
    </source>
</evidence>
<evidence type="ECO:0000256" key="7">
    <source>
        <dbReference type="ARBA" id="ARBA00022833"/>
    </source>
</evidence>
<dbReference type="InterPro" id="IPR004515">
    <property type="entry name" value="Phosphoheptose_Isoase"/>
</dbReference>
<keyword evidence="9 10" id="KW-0119">Carbohydrate metabolism</keyword>
<evidence type="ECO:0000256" key="3">
    <source>
        <dbReference type="ARBA" id="ARBA00004496"/>
    </source>
</evidence>
<feature type="binding site" evidence="10">
    <location>
        <position position="65"/>
    </location>
    <ligand>
        <name>substrate</name>
    </ligand>
</feature>
<evidence type="ECO:0000256" key="8">
    <source>
        <dbReference type="ARBA" id="ARBA00023235"/>
    </source>
</evidence>
<dbReference type="PANTHER" id="PTHR30390">
    <property type="entry name" value="SEDOHEPTULOSE 7-PHOSPHATE ISOMERASE / DNAA INITIATOR-ASSOCIATING FACTOR FOR REPLICATION INITIATION"/>
    <property type="match status" value="1"/>
</dbReference>
<comment type="caution">
    <text evidence="12">The sequence shown here is derived from an EMBL/GenBank/DDBJ whole genome shotgun (WGS) entry which is preliminary data.</text>
</comment>
<dbReference type="InterPro" id="IPR035461">
    <property type="entry name" value="GmhA/DiaA"/>
</dbReference>
<comment type="catalytic activity">
    <reaction evidence="1 10">
        <text>2 D-sedoheptulose 7-phosphate = D-glycero-alpha-D-manno-heptose 7-phosphate + D-glycero-beta-D-manno-heptose 7-phosphate</text>
        <dbReference type="Rhea" id="RHEA:27489"/>
        <dbReference type="ChEBI" id="CHEBI:57483"/>
        <dbReference type="ChEBI" id="CHEBI:60203"/>
        <dbReference type="ChEBI" id="CHEBI:60204"/>
        <dbReference type="EC" id="5.3.1.28"/>
    </reaction>
</comment>
<sequence length="198" mass="21084">MSISTVAQHLREAQQVLERVLADDAFLASVDAAAQLLVSSLKAGGKAISCGNGGSHCDAMHFAEELSGRYRDNRPALAAIAVSDPSHITCVGNDYGFNDIFSRFVEGLGRDGDVLVGITTSGNSANIIRAVEAARERGMKVLLLMGKDGGKLKGQADVEIIVPHFGYADRIQEIHIKVIHTLIDLVEQGMGYRPADPA</sequence>
<feature type="binding site" evidence="10">
    <location>
        <position position="172"/>
    </location>
    <ligand>
        <name>substrate</name>
    </ligand>
</feature>
<dbReference type="NCBIfam" id="NF001628">
    <property type="entry name" value="PRK00414.1"/>
    <property type="match status" value="1"/>
</dbReference>
<dbReference type="InterPro" id="IPR046348">
    <property type="entry name" value="SIS_dom_sf"/>
</dbReference>
<comment type="subunit">
    <text evidence="10">Homotetramer.</text>
</comment>
<comment type="cofactor">
    <cofactor evidence="10">
        <name>Zn(2+)</name>
        <dbReference type="ChEBI" id="CHEBI:29105"/>
    </cofactor>
    <text evidence="10">Binds 1 zinc ion per subunit.</text>
</comment>
<gene>
    <name evidence="12" type="primary">lpcA</name>
    <name evidence="10" type="synonym">gmhA</name>
    <name evidence="12" type="ORF">JMJ54_14810</name>
</gene>
<feature type="binding site" evidence="10">
    <location>
        <position position="172"/>
    </location>
    <ligand>
        <name>Zn(2+)</name>
        <dbReference type="ChEBI" id="CHEBI:29105"/>
    </ligand>
</feature>
<dbReference type="HAMAP" id="MF_00067">
    <property type="entry name" value="GmhA"/>
    <property type="match status" value="1"/>
</dbReference>
<dbReference type="NCBIfam" id="TIGR00441">
    <property type="entry name" value="gmhA"/>
    <property type="match status" value="1"/>
</dbReference>
<evidence type="ECO:0000256" key="5">
    <source>
        <dbReference type="ARBA" id="ARBA00022490"/>
    </source>
</evidence>
<evidence type="ECO:0000256" key="2">
    <source>
        <dbReference type="ARBA" id="ARBA00003172"/>
    </source>
</evidence>
<feature type="binding site" evidence="10">
    <location>
        <position position="180"/>
    </location>
    <ligand>
        <name>Zn(2+)</name>
        <dbReference type="ChEBI" id="CHEBI:29105"/>
    </ligand>
</feature>
<evidence type="ECO:0000256" key="1">
    <source>
        <dbReference type="ARBA" id="ARBA00000348"/>
    </source>
</evidence>